<organism evidence="1 2">
    <name type="scientific">Trichormus variabilis N2B</name>
    <dbReference type="NCBI Taxonomy" id="2681315"/>
    <lineage>
        <taxon>Bacteria</taxon>
        <taxon>Bacillati</taxon>
        <taxon>Cyanobacteriota</taxon>
        <taxon>Cyanophyceae</taxon>
        <taxon>Nostocales</taxon>
        <taxon>Nostocaceae</taxon>
        <taxon>Trichormus</taxon>
    </lineage>
</organism>
<protein>
    <submittedName>
        <fullName evidence="1">Uncharacterized protein</fullName>
    </submittedName>
</protein>
<reference evidence="1 2" key="1">
    <citation type="submission" date="2019-11" db="EMBL/GenBank/DDBJ databases">
        <title>Comparison of genomes from free-living endosymbiotic cyanobacteria isolated from Azolla.</title>
        <authorList>
            <person name="Thiel T."/>
            <person name="Pratte B."/>
        </authorList>
    </citation>
    <scope>NUCLEOTIDE SEQUENCE [LARGE SCALE GENOMIC DNA]</scope>
    <source>
        <strain evidence="1 2">N2B</strain>
    </source>
</reference>
<dbReference type="EMBL" id="JACKZP010000127">
    <property type="protein sequence ID" value="MBC1304756.1"/>
    <property type="molecule type" value="Genomic_DNA"/>
</dbReference>
<gene>
    <name evidence="1" type="ORF">GNE12_22840</name>
</gene>
<dbReference type="GeneID" id="58725920"/>
<accession>A0ABR6SE99</accession>
<proteinExistence type="predicted"/>
<evidence type="ECO:0000313" key="2">
    <source>
        <dbReference type="Proteomes" id="UP000570851"/>
    </source>
</evidence>
<evidence type="ECO:0000313" key="1">
    <source>
        <dbReference type="EMBL" id="MBC1304756.1"/>
    </source>
</evidence>
<sequence length="82" mass="9227">MKFVNLLLIFLTLSDVLILQTELFDTAGCGVFSYPEQGSQLTTSTNVLVIVMDSLQYQWVRESKENIKETKMTVVSGGQKCF</sequence>
<keyword evidence="2" id="KW-1185">Reference proteome</keyword>
<comment type="caution">
    <text evidence="1">The sequence shown here is derived from an EMBL/GenBank/DDBJ whole genome shotgun (WGS) entry which is preliminary data.</text>
</comment>
<dbReference type="RefSeq" id="WP_011319877.1">
    <property type="nucleotide sequence ID" value="NZ_JACKZP010000127.1"/>
</dbReference>
<dbReference type="Proteomes" id="UP000570851">
    <property type="component" value="Unassembled WGS sequence"/>
</dbReference>
<name>A0ABR6SE99_ANAVA</name>